<keyword evidence="2" id="KW-1185">Reference proteome</keyword>
<dbReference type="EMBL" id="JAHLQJ010000010">
    <property type="protein sequence ID" value="MBU5672816.1"/>
    <property type="molecule type" value="Genomic_DNA"/>
</dbReference>
<comment type="caution">
    <text evidence="1">The sequence shown here is derived from an EMBL/GenBank/DDBJ whole genome shotgun (WGS) entry which is preliminary data.</text>
</comment>
<reference evidence="1 2" key="1">
    <citation type="submission" date="2021-06" db="EMBL/GenBank/DDBJ databases">
        <authorList>
            <person name="Sun Q."/>
            <person name="Li D."/>
        </authorList>
    </citation>
    <scope>NUCLEOTIDE SEQUENCE [LARGE SCALE GENOMIC DNA]</scope>
    <source>
        <strain evidence="1 2">MSJ-6</strain>
    </source>
</reference>
<dbReference type="RefSeq" id="WP_216479379.1">
    <property type="nucleotide sequence ID" value="NZ_JAHLQJ010000010.1"/>
</dbReference>
<evidence type="ECO:0000313" key="1">
    <source>
        <dbReference type="EMBL" id="MBU5672816.1"/>
    </source>
</evidence>
<gene>
    <name evidence="1" type="ORF">KQJ23_13350</name>
</gene>
<organism evidence="1 2">
    <name type="scientific">Paenibacillus brevis</name>
    <dbReference type="NCBI Taxonomy" id="2841508"/>
    <lineage>
        <taxon>Bacteria</taxon>
        <taxon>Bacillati</taxon>
        <taxon>Bacillota</taxon>
        <taxon>Bacilli</taxon>
        <taxon>Bacillales</taxon>
        <taxon>Paenibacillaceae</taxon>
        <taxon>Paenibacillus</taxon>
    </lineage>
</organism>
<proteinExistence type="predicted"/>
<protein>
    <submittedName>
        <fullName evidence="1">Uncharacterized protein</fullName>
    </submittedName>
</protein>
<name>A0ABS6FRJ4_9BACL</name>
<evidence type="ECO:0000313" key="2">
    <source>
        <dbReference type="Proteomes" id="UP000743001"/>
    </source>
</evidence>
<sequence length="102" mass="11320">MEKKQNMGSVKPKGIRIEVTENGALTSNVRIPFFVVKMGLKLGQMTDNAQKKGRVNGELERLKDIDMEAILEALGSGKLTLPCLLAEVDEQDKNQHVKITLE</sequence>
<accession>A0ABS6FRJ4</accession>
<dbReference type="Proteomes" id="UP000743001">
    <property type="component" value="Unassembled WGS sequence"/>
</dbReference>